<protein>
    <submittedName>
        <fullName evidence="2 3">Uncharacterized protein LOC105426864</fullName>
    </submittedName>
</protein>
<organism evidence="2">
    <name type="scientific">Pogonomyrmex barbatus</name>
    <name type="common">red harvester ant</name>
    <dbReference type="NCBI Taxonomy" id="144034"/>
    <lineage>
        <taxon>Eukaryota</taxon>
        <taxon>Metazoa</taxon>
        <taxon>Ecdysozoa</taxon>
        <taxon>Arthropoda</taxon>
        <taxon>Hexapoda</taxon>
        <taxon>Insecta</taxon>
        <taxon>Pterygota</taxon>
        <taxon>Neoptera</taxon>
        <taxon>Endopterygota</taxon>
        <taxon>Hymenoptera</taxon>
        <taxon>Apocrita</taxon>
        <taxon>Aculeata</taxon>
        <taxon>Formicoidea</taxon>
        <taxon>Formicidae</taxon>
        <taxon>Myrmicinae</taxon>
        <taxon>Pogonomyrmex</taxon>
    </lineage>
</organism>
<evidence type="ECO:0000313" key="2">
    <source>
        <dbReference type="RefSeq" id="XP_011636565.1"/>
    </source>
</evidence>
<evidence type="ECO:0000313" key="1">
    <source>
        <dbReference type="Proteomes" id="UP000504615"/>
    </source>
</evidence>
<sequence>MSNYDIFAMDELAIGDINEHLHIDVEKINSNLMIQQPLDEENANSFYQADTHLQNAKSGSQWLYNEADQQPVMMISPEQTSQVNDILNNDAFTFDTNKRLKSDVEIDGNIMNQLIQQLLDDNNLSTFL</sequence>
<dbReference type="Proteomes" id="UP000504615">
    <property type="component" value="Unplaced"/>
</dbReference>
<name>A0A6I9W833_9HYME</name>
<gene>
    <name evidence="2 3" type="primary">LOC105426864</name>
</gene>
<dbReference type="AlphaFoldDB" id="A0A6I9W833"/>
<reference evidence="2" key="1">
    <citation type="submission" date="2022-04" db="UniProtKB">
        <authorList>
            <consortium name="RefSeq"/>
        </authorList>
    </citation>
    <scope>IDENTIFICATION</scope>
</reference>
<proteinExistence type="predicted"/>
<keyword evidence="1" id="KW-1185">Reference proteome</keyword>
<dbReference type="RefSeq" id="XP_011636566.1">
    <property type="nucleotide sequence ID" value="XM_011638264.2"/>
</dbReference>
<dbReference type="KEGG" id="pbar:105426864"/>
<accession>A0A6I9W833</accession>
<dbReference type="GeneID" id="105426864"/>
<dbReference type="RefSeq" id="XP_011636565.1">
    <property type="nucleotide sequence ID" value="XM_011638263.2"/>
</dbReference>
<evidence type="ECO:0000313" key="3">
    <source>
        <dbReference type="RefSeq" id="XP_011636566.1"/>
    </source>
</evidence>